<feature type="coiled-coil region" evidence="2">
    <location>
        <begin position="304"/>
        <end position="335"/>
    </location>
</feature>
<evidence type="ECO:0000256" key="2">
    <source>
        <dbReference type="SAM" id="Coils"/>
    </source>
</evidence>
<keyword evidence="4" id="KW-0472">Membrane</keyword>
<dbReference type="EMBL" id="MG721016">
    <property type="protein sequence ID" value="AWD33814.1"/>
    <property type="molecule type" value="Genomic_DNA"/>
</dbReference>
<dbReference type="CDD" id="cd06257">
    <property type="entry name" value="DnaJ"/>
    <property type="match status" value="1"/>
</dbReference>
<evidence type="ECO:0000256" key="4">
    <source>
        <dbReference type="SAM" id="Phobius"/>
    </source>
</evidence>
<dbReference type="InterPro" id="IPR036869">
    <property type="entry name" value="J_dom_sf"/>
</dbReference>
<keyword evidence="1" id="KW-0244">Early protein</keyword>
<sequence>MDRVLEKSEKKELIKLLGIPAHSFGNIAVMKSAYKKVSKKYHPDKGGSGEVMMSLNSLWQKFQEGCLEIRHEEVGCWWFDDPDGTLYAYCGSIEAFENNFLRSPACIARGRSRCHCITSLLSTQHFVLKLQYKKPCLVWGECFCYFCFCLWFGLEWRHWQNFEWWKRSLADIPVKLLHLVPQSKLGICNVLIVSLCSHILRVMDQDSSESNMQNGAGHFSMKDLQSNQTYIVMSPVPLPRMKQVPKVQVTIPTPSLPPPIPPKTRVPHSPVLTPLLDEEEDLEDLPPPLPPKKRMYQTPRPVPKGTLEIEIQCLQEELEELRRNLKTREEETLQTWMDLIRARKLAIKARRQRIKERILTGLLIFLLLCMIMFLTLYFLIRQ</sequence>
<dbReference type="Gene3D" id="1.10.287.110">
    <property type="entry name" value="DnaJ domain"/>
    <property type="match status" value="1"/>
</dbReference>
<keyword evidence="4" id="KW-0812">Transmembrane</keyword>
<dbReference type="PROSITE" id="PS50076">
    <property type="entry name" value="DNAJ_2"/>
    <property type="match status" value="1"/>
</dbReference>
<gene>
    <name evidence="6" type="primary">369T</name>
</gene>
<dbReference type="SMART" id="SM00271">
    <property type="entry name" value="DnaJ"/>
    <property type="match status" value="1"/>
</dbReference>
<dbReference type="SUPFAM" id="SSF161240">
    <property type="entry name" value="T-antigen specific domain-like"/>
    <property type="match status" value="1"/>
</dbReference>
<evidence type="ECO:0000259" key="5">
    <source>
        <dbReference type="PROSITE" id="PS50076"/>
    </source>
</evidence>
<evidence type="ECO:0000313" key="6">
    <source>
        <dbReference type="EMBL" id="AWD33814.1"/>
    </source>
</evidence>
<reference evidence="6" key="1">
    <citation type="submission" date="2017-12" db="EMBL/GenBank/DDBJ databases">
        <title>Identification of novel polyomaviruses in members of multiple mammalian orders.</title>
        <authorList>
            <person name="Ehlers B."/>
            <person name="Walter C."/>
            <person name="Liebmann S."/>
            <person name="Richter D."/>
            <person name="Ulrich R.G."/>
            <person name="Leendertz F.H."/>
            <person name="Calvignac-Spencer S."/>
        </authorList>
    </citation>
    <scope>NUCLEOTIDE SEQUENCE</scope>
    <source>
        <strain evidence="6">4376 Thai 90</strain>
        <strain evidence="7">4472 Thai 90</strain>
    </source>
</reference>
<protein>
    <submittedName>
        <fullName evidence="6">Middle T antigen</fullName>
    </submittedName>
</protein>
<organism evidence="6">
    <name type="scientific">Tupaia glis polyomavirus 1</name>
    <dbReference type="NCBI Taxonomy" id="2170402"/>
    <lineage>
        <taxon>Viruses</taxon>
        <taxon>Monodnaviria</taxon>
        <taxon>Shotokuvirae</taxon>
        <taxon>Cossaviricota</taxon>
        <taxon>Papovaviricetes</taxon>
        <taxon>Sepolyvirales</taxon>
        <taxon>Polyomaviridae</taxon>
        <taxon>Alphapolyomavirus</taxon>
        <taxon>Alphapolyomavirus tuglis</taxon>
    </lineage>
</organism>
<evidence type="ECO:0000256" key="3">
    <source>
        <dbReference type="SAM" id="MobiDB-lite"/>
    </source>
</evidence>
<dbReference type="InterPro" id="IPR001623">
    <property type="entry name" value="DnaJ_domain"/>
</dbReference>
<feature type="domain" description="J" evidence="5">
    <location>
        <begin position="12"/>
        <end position="75"/>
    </location>
</feature>
<name>A0A2S1CJS6_9POLY</name>
<proteinExistence type="predicted"/>
<dbReference type="InterPro" id="IPR003354">
    <property type="entry name" value="Papo_T_antigen"/>
</dbReference>
<keyword evidence="4" id="KW-1133">Transmembrane helix</keyword>
<feature type="region of interest" description="Disordered" evidence="3">
    <location>
        <begin position="281"/>
        <end position="301"/>
    </location>
</feature>
<dbReference type="SUPFAM" id="SSF46565">
    <property type="entry name" value="Chaperone J-domain"/>
    <property type="match status" value="1"/>
</dbReference>
<evidence type="ECO:0000256" key="1">
    <source>
        <dbReference type="ARBA" id="ARBA00022518"/>
    </source>
</evidence>
<dbReference type="Gene3D" id="1.20.120.1860">
    <property type="entry name" value="Small t-antigen, unique domain"/>
    <property type="match status" value="1"/>
</dbReference>
<dbReference type="Pfam" id="PF02380">
    <property type="entry name" value="Papo_T_antigen"/>
    <property type="match status" value="1"/>
</dbReference>
<accession>A0A2S1CJS6</accession>
<dbReference type="InterPro" id="IPR036092">
    <property type="entry name" value="Papo_T_antigensf"/>
</dbReference>
<evidence type="ECO:0000313" key="7">
    <source>
        <dbReference type="EMBL" id="AWD33821.1"/>
    </source>
</evidence>
<dbReference type="EMBL" id="MG721017">
    <property type="protein sequence ID" value="AWD33821.1"/>
    <property type="molecule type" value="Genomic_DNA"/>
</dbReference>
<feature type="transmembrane region" description="Helical" evidence="4">
    <location>
        <begin position="358"/>
        <end position="380"/>
    </location>
</feature>
<keyword evidence="2" id="KW-0175">Coiled coil</keyword>